<feature type="region of interest" description="Disordered" evidence="1">
    <location>
        <begin position="29"/>
        <end position="79"/>
    </location>
</feature>
<dbReference type="Proteomes" id="UP000011602">
    <property type="component" value="Unassembled WGS sequence"/>
</dbReference>
<gene>
    <name evidence="2" type="ORF">C493_11177</name>
</gene>
<dbReference type="STRING" id="1227499.C493_11177"/>
<organism evidence="2 3">
    <name type="scientific">Natronolimnohabitans innermongolicus JCM 12255</name>
    <dbReference type="NCBI Taxonomy" id="1227499"/>
    <lineage>
        <taxon>Archaea</taxon>
        <taxon>Methanobacteriati</taxon>
        <taxon>Methanobacteriota</taxon>
        <taxon>Stenosarchaea group</taxon>
        <taxon>Halobacteria</taxon>
        <taxon>Halobacteriales</taxon>
        <taxon>Natrialbaceae</taxon>
        <taxon>Natronolimnohabitans</taxon>
    </lineage>
</organism>
<dbReference type="PROSITE" id="PS51318">
    <property type="entry name" value="TAT"/>
    <property type="match status" value="1"/>
</dbReference>
<dbReference type="PROSITE" id="PS51257">
    <property type="entry name" value="PROKAR_LIPOPROTEIN"/>
    <property type="match status" value="1"/>
</dbReference>
<comment type="caution">
    <text evidence="2">The sequence shown here is derived from an EMBL/GenBank/DDBJ whole genome shotgun (WGS) entry which is preliminary data.</text>
</comment>
<dbReference type="InterPro" id="IPR008972">
    <property type="entry name" value="Cupredoxin"/>
</dbReference>
<accession>L9X258</accession>
<evidence type="ECO:0000313" key="3">
    <source>
        <dbReference type="Proteomes" id="UP000011602"/>
    </source>
</evidence>
<dbReference type="AlphaFoldDB" id="L9X258"/>
<reference evidence="2 3" key="1">
    <citation type="journal article" date="2014" name="PLoS Genet.">
        <title>Phylogenetically driven sequencing of extremely halophilic archaea reveals strategies for static and dynamic osmo-response.</title>
        <authorList>
            <person name="Becker E.A."/>
            <person name="Seitzer P.M."/>
            <person name="Tritt A."/>
            <person name="Larsen D."/>
            <person name="Krusor M."/>
            <person name="Yao A.I."/>
            <person name="Wu D."/>
            <person name="Madern D."/>
            <person name="Eisen J.A."/>
            <person name="Darling A.E."/>
            <person name="Facciotti M.T."/>
        </authorList>
    </citation>
    <scope>NUCLEOTIDE SEQUENCE [LARGE SCALE GENOMIC DNA]</scope>
    <source>
        <strain evidence="2 3">JCM 12255</strain>
    </source>
</reference>
<name>L9X258_9EURY</name>
<dbReference type="InterPro" id="IPR006311">
    <property type="entry name" value="TAT_signal"/>
</dbReference>
<keyword evidence="3" id="KW-1185">Reference proteome</keyword>
<proteinExistence type="predicted"/>
<dbReference type="RefSeq" id="WP_007259516.1">
    <property type="nucleotide sequence ID" value="NZ_AOHZ01000050.1"/>
</dbReference>
<evidence type="ECO:0000313" key="2">
    <source>
        <dbReference type="EMBL" id="ELY55521.1"/>
    </source>
</evidence>
<protein>
    <submittedName>
        <fullName evidence="2">Blue (Type 1) copper domain-containing protein</fullName>
    </submittedName>
</protein>
<dbReference type="PATRIC" id="fig|1227499.3.peg.2278"/>
<dbReference type="EMBL" id="AOHZ01000050">
    <property type="protein sequence ID" value="ELY55521.1"/>
    <property type="molecule type" value="Genomic_DNA"/>
</dbReference>
<dbReference type="OrthoDB" id="6744at2157"/>
<evidence type="ECO:0000256" key="1">
    <source>
        <dbReference type="SAM" id="MobiDB-lite"/>
    </source>
</evidence>
<sequence>MTESDRLRRRRLLRSAGVAVAGAAVAGCLDQHSAGDGGDDDDSNDDKSAADDPDDDGTDGENGSADDSNDDDSPVAIDPGARIEFYGDSLGWEGVEPAAIEGLQNPTLVLEAGETYEIGWHDGDIAQHNIEIWDADDALVEDYQTRVVAEPETPQFLEIEATEEMAYYVCEPHDAAMRGEIVVE</sequence>
<dbReference type="Gene3D" id="2.60.40.420">
    <property type="entry name" value="Cupredoxins - blue copper proteins"/>
    <property type="match status" value="1"/>
</dbReference>
<dbReference type="eggNOG" id="arCOG11135">
    <property type="taxonomic scope" value="Archaea"/>
</dbReference>